<dbReference type="STRING" id="1123291.SAMN04490355_102663"/>
<gene>
    <name evidence="3" type="ORF">SAMN04490355_102663</name>
</gene>
<organism evidence="3 4">
    <name type="scientific">Pelosinus propionicus DSM 13327</name>
    <dbReference type="NCBI Taxonomy" id="1123291"/>
    <lineage>
        <taxon>Bacteria</taxon>
        <taxon>Bacillati</taxon>
        <taxon>Bacillota</taxon>
        <taxon>Negativicutes</taxon>
        <taxon>Selenomonadales</taxon>
        <taxon>Sporomusaceae</taxon>
        <taxon>Pelosinus</taxon>
    </lineage>
</organism>
<sequence>MTKPETYPVDQPNASVHTQNNDHNTSEPLSGSKKVKNQNHTGQRHGEGS</sequence>
<evidence type="ECO:0000313" key="3">
    <source>
        <dbReference type="EMBL" id="SFL93681.1"/>
    </source>
</evidence>
<dbReference type="Pfam" id="PF08179">
    <property type="entry name" value="SspP"/>
    <property type="match status" value="1"/>
</dbReference>
<proteinExistence type="predicted"/>
<dbReference type="EMBL" id="FOTS01000026">
    <property type="protein sequence ID" value="SFL93681.1"/>
    <property type="molecule type" value="Genomic_DNA"/>
</dbReference>
<evidence type="ECO:0000256" key="2">
    <source>
        <dbReference type="SAM" id="MobiDB-lite"/>
    </source>
</evidence>
<feature type="region of interest" description="Disordered" evidence="2">
    <location>
        <begin position="1"/>
        <end position="49"/>
    </location>
</feature>
<keyword evidence="4" id="KW-1185">Reference proteome</keyword>
<dbReference type="Proteomes" id="UP000199520">
    <property type="component" value="Unassembled WGS sequence"/>
</dbReference>
<keyword evidence="1" id="KW-0749">Sporulation</keyword>
<evidence type="ECO:0000313" key="4">
    <source>
        <dbReference type="Proteomes" id="UP000199520"/>
    </source>
</evidence>
<name>A0A1I4LS03_9FIRM</name>
<dbReference type="InterPro" id="IPR012614">
    <property type="entry name" value="SASP_SspP"/>
</dbReference>
<accession>A0A1I4LS03</accession>
<dbReference type="OrthoDB" id="1684521at2"/>
<feature type="compositionally biased region" description="Polar residues" evidence="2">
    <location>
        <begin position="12"/>
        <end position="29"/>
    </location>
</feature>
<dbReference type="AlphaFoldDB" id="A0A1I4LS03"/>
<dbReference type="RefSeq" id="WP_090938702.1">
    <property type="nucleotide sequence ID" value="NZ_FOTS01000026.1"/>
</dbReference>
<evidence type="ECO:0000256" key="1">
    <source>
        <dbReference type="ARBA" id="ARBA00022969"/>
    </source>
</evidence>
<reference evidence="4" key="1">
    <citation type="submission" date="2016-10" db="EMBL/GenBank/DDBJ databases">
        <authorList>
            <person name="Varghese N."/>
            <person name="Submissions S."/>
        </authorList>
    </citation>
    <scope>NUCLEOTIDE SEQUENCE [LARGE SCALE GENOMIC DNA]</scope>
    <source>
        <strain evidence="4">DSM 13327</strain>
    </source>
</reference>
<dbReference type="GO" id="GO:0030435">
    <property type="term" value="P:sporulation resulting in formation of a cellular spore"/>
    <property type="evidence" value="ECO:0007669"/>
    <property type="project" value="UniProtKB-KW"/>
</dbReference>
<protein>
    <submittedName>
        <fullName evidence="3">Small acid-soluble spore protein P (Minor)</fullName>
    </submittedName>
</protein>